<evidence type="ECO:0000256" key="1">
    <source>
        <dbReference type="SAM" id="Phobius"/>
    </source>
</evidence>
<organism evidence="2 3">
    <name type="scientific">Rattus norvegicus</name>
    <name type="common">Rat</name>
    <dbReference type="NCBI Taxonomy" id="10116"/>
    <lineage>
        <taxon>Eukaryota</taxon>
        <taxon>Metazoa</taxon>
        <taxon>Chordata</taxon>
        <taxon>Craniata</taxon>
        <taxon>Vertebrata</taxon>
        <taxon>Euteleostomi</taxon>
        <taxon>Mammalia</taxon>
        <taxon>Eutheria</taxon>
        <taxon>Euarchontoglires</taxon>
        <taxon>Glires</taxon>
        <taxon>Rodentia</taxon>
        <taxon>Myomorpha</taxon>
        <taxon>Muroidea</taxon>
        <taxon>Muridae</taxon>
        <taxon>Murinae</taxon>
        <taxon>Rattus</taxon>
    </lineage>
</organism>
<accession>A6HQ33</accession>
<dbReference type="Proteomes" id="UP000234681">
    <property type="component" value="Chromosome 3"/>
</dbReference>
<dbReference type="EMBL" id="CH473949">
    <property type="protein sequence ID" value="EDL80134.1"/>
    <property type="molecule type" value="Genomic_DNA"/>
</dbReference>
<feature type="transmembrane region" description="Helical" evidence="1">
    <location>
        <begin position="21"/>
        <end position="44"/>
    </location>
</feature>
<protein>
    <submittedName>
        <fullName evidence="2">RCG26883</fullName>
    </submittedName>
</protein>
<sequence length="54" mass="5942">MTVCFGPVDSQCFFLCKGIHLFLLSCVCVCVCVCCVCVCCVNIMRVLCLDNLPM</sequence>
<gene>
    <name evidence="2" type="ORF">rCG_26883</name>
</gene>
<keyword evidence="1" id="KW-1133">Transmembrane helix</keyword>
<name>A6HQ33_RAT</name>
<keyword evidence="1" id="KW-0812">Transmembrane</keyword>
<reference evidence="3" key="1">
    <citation type="submission" date="2005-09" db="EMBL/GenBank/DDBJ databases">
        <authorList>
            <person name="Mural R.J."/>
            <person name="Li P.W."/>
            <person name="Adams M.D."/>
            <person name="Amanatides P.G."/>
            <person name="Baden-Tillson H."/>
            <person name="Barnstead M."/>
            <person name="Chin S.H."/>
            <person name="Dew I."/>
            <person name="Evans C.A."/>
            <person name="Ferriera S."/>
            <person name="Flanigan M."/>
            <person name="Fosler C."/>
            <person name="Glodek A."/>
            <person name="Gu Z."/>
            <person name="Holt R.A."/>
            <person name="Jennings D."/>
            <person name="Kraft C.L."/>
            <person name="Lu F."/>
            <person name="Nguyen T."/>
            <person name="Nusskern D.R."/>
            <person name="Pfannkoch C.M."/>
            <person name="Sitter C."/>
            <person name="Sutton G.G."/>
            <person name="Venter J.C."/>
            <person name="Wang Z."/>
            <person name="Woodage T."/>
            <person name="Zheng X.H."/>
            <person name="Zhong F."/>
        </authorList>
    </citation>
    <scope>NUCLEOTIDE SEQUENCE [LARGE SCALE GENOMIC DNA]</scope>
    <source>
        <strain>BN</strain>
        <strain evidence="3">Sprague-Dawley</strain>
    </source>
</reference>
<evidence type="ECO:0000313" key="3">
    <source>
        <dbReference type="Proteomes" id="UP000234681"/>
    </source>
</evidence>
<evidence type="ECO:0000313" key="2">
    <source>
        <dbReference type="EMBL" id="EDL80134.1"/>
    </source>
</evidence>
<proteinExistence type="predicted"/>
<dbReference type="AlphaFoldDB" id="A6HQ33"/>
<keyword evidence="1" id="KW-0472">Membrane</keyword>